<evidence type="ECO:0000256" key="1">
    <source>
        <dbReference type="SAM" id="MobiDB-lite"/>
    </source>
</evidence>
<protein>
    <recommendedName>
        <fullName evidence="2">Heterokaryon incompatibility domain-containing protein</fullName>
    </recommendedName>
</protein>
<evidence type="ECO:0000259" key="2">
    <source>
        <dbReference type="Pfam" id="PF06985"/>
    </source>
</evidence>
<accession>W6Y188</accession>
<dbReference type="InterPro" id="IPR010730">
    <property type="entry name" value="HET"/>
</dbReference>
<keyword evidence="4" id="KW-1185">Reference proteome</keyword>
<feature type="region of interest" description="Disordered" evidence="1">
    <location>
        <begin position="587"/>
        <end position="663"/>
    </location>
</feature>
<dbReference type="OrthoDB" id="5362512at2759"/>
<dbReference type="Proteomes" id="UP000053841">
    <property type="component" value="Unassembled WGS sequence"/>
</dbReference>
<dbReference type="STRING" id="930089.W6Y188"/>
<reference evidence="3 4" key="1">
    <citation type="journal article" date="2013" name="PLoS Genet.">
        <title>Comparative genome structure, secondary metabolite, and effector coding capacity across Cochliobolus pathogens.</title>
        <authorList>
            <person name="Condon B.J."/>
            <person name="Leng Y."/>
            <person name="Wu D."/>
            <person name="Bushley K.E."/>
            <person name="Ohm R.A."/>
            <person name="Otillar R."/>
            <person name="Martin J."/>
            <person name="Schackwitz W."/>
            <person name="Grimwood J."/>
            <person name="MohdZainudin N."/>
            <person name="Xue C."/>
            <person name="Wang R."/>
            <person name="Manning V.A."/>
            <person name="Dhillon B."/>
            <person name="Tu Z.J."/>
            <person name="Steffenson B.J."/>
            <person name="Salamov A."/>
            <person name="Sun H."/>
            <person name="Lowry S."/>
            <person name="LaButti K."/>
            <person name="Han J."/>
            <person name="Copeland A."/>
            <person name="Lindquist E."/>
            <person name="Barry K."/>
            <person name="Schmutz J."/>
            <person name="Baker S.E."/>
            <person name="Ciuffetti L.M."/>
            <person name="Grigoriev I.V."/>
            <person name="Zhong S."/>
            <person name="Turgeon B.G."/>
        </authorList>
    </citation>
    <scope>NUCLEOTIDE SEQUENCE [LARGE SCALE GENOMIC DNA]</scope>
    <source>
        <strain evidence="3 4">26-R-13</strain>
    </source>
</reference>
<feature type="compositionally biased region" description="Low complexity" evidence="1">
    <location>
        <begin position="638"/>
        <end position="654"/>
    </location>
</feature>
<evidence type="ECO:0000313" key="4">
    <source>
        <dbReference type="Proteomes" id="UP000053841"/>
    </source>
</evidence>
<dbReference type="PANTHER" id="PTHR33112:SF10">
    <property type="entry name" value="TOL"/>
    <property type="match status" value="1"/>
</dbReference>
<proteinExistence type="predicted"/>
<gene>
    <name evidence="3" type="ORF">COCCADRAFT_101423</name>
</gene>
<dbReference type="PANTHER" id="PTHR33112">
    <property type="entry name" value="DOMAIN PROTEIN, PUTATIVE-RELATED"/>
    <property type="match status" value="1"/>
</dbReference>
<dbReference type="Pfam" id="PF06985">
    <property type="entry name" value="HET"/>
    <property type="match status" value="1"/>
</dbReference>
<feature type="domain" description="Heterokaryon incompatibility" evidence="2">
    <location>
        <begin position="228"/>
        <end position="379"/>
    </location>
</feature>
<dbReference type="AlphaFoldDB" id="W6Y188"/>
<dbReference type="RefSeq" id="XP_007714324.1">
    <property type="nucleotide sequence ID" value="XM_007716134.1"/>
</dbReference>
<sequence>MAHKTGFCDFCYVNVLGAKKSWGYHHPSASSLTSSARRGCTFCSLLHEDVLMHRSLLHKHEHQNTSLKRFLHEDVARVDKLQPGQGSVVSLHRWSIRSLGRSRETKHEVAITFRIVPRQLNDENNENHEGKPRTFGIPERVFYCFLEEEVDGLLSAAELGTSTNPAFNGGQQIKDWIRACGIGHKYCPKRAGSASKFIPTRLLHIGGHRTGDRLRVVNTKLNNVKGPYVTLSHCWGKDPLVTLNSSTLEEFMLVGLPWRKLSNTFKQAIEVAWFLEVDYIWIDSLCIMQGDAADWKHEGSRMEQVYRNSFCNIAAADSENGAGGLFRQREARDVIPATLDPNDASHILGKQRWVVVRGDLWDQGLLEKPLYKRGWVYQERMLAPRILHFSKHQIFWDCTEMSACETLPAGLPLPLDQQSARDRHWRGRLQESTRGTTLLSGVNDDSLDDLWRATVREYTGLDLTNQTDKRMAIWGVVKRLREMQSEEYVAGMWEGALEEQLAWRVVDCTTSKRPPELSVNPTWSWTSMQGTILSPNRSDWWQRSYIIQDHAGDRIWFDVGEQGIRPRMPARSSGSASDMTRELDLSIERRRHSSSTARASSHPDVRGSSDAAQTPRPLFRTRTSSPLRMEHTPRIPSSRQGTQQSNAQQNSQTSPDERREKEPTLKSNKIAMQGFLHAGHLSQTQPRAWYLKIPHAFDETDKIDVFPDIIPSLDDLDAIFVVIALTERSNKVETDTMPEEAEEEVWFEGHGLLLQEANEPWCFRRTGVLDIRHLSYKTWQSLLTTSSSLPGSILETDTTPCKNFYIE</sequence>
<dbReference type="HOGENOM" id="CLU_002639_5_3_1"/>
<name>W6Y188_COCC2</name>
<evidence type="ECO:0000313" key="3">
    <source>
        <dbReference type="EMBL" id="EUC31360.1"/>
    </source>
</evidence>
<dbReference type="EMBL" id="KI964665">
    <property type="protein sequence ID" value="EUC31360.1"/>
    <property type="molecule type" value="Genomic_DNA"/>
</dbReference>
<organism evidence="3 4">
    <name type="scientific">Cochliobolus carbonum (strain 26-R-13)</name>
    <name type="common">Maize leaf spot fungus</name>
    <name type="synonym">Bipolaris zeicola</name>
    <dbReference type="NCBI Taxonomy" id="930089"/>
    <lineage>
        <taxon>Eukaryota</taxon>
        <taxon>Fungi</taxon>
        <taxon>Dikarya</taxon>
        <taxon>Ascomycota</taxon>
        <taxon>Pezizomycotina</taxon>
        <taxon>Dothideomycetes</taxon>
        <taxon>Pleosporomycetidae</taxon>
        <taxon>Pleosporales</taxon>
        <taxon>Pleosporineae</taxon>
        <taxon>Pleosporaceae</taxon>
        <taxon>Bipolaris</taxon>
    </lineage>
</organism>
<dbReference type="GeneID" id="19142357"/>
<dbReference type="KEGG" id="bze:COCCADRAFT_101423"/>
<dbReference type="eggNOG" id="ENOG502SKXB">
    <property type="taxonomic scope" value="Eukaryota"/>
</dbReference>